<feature type="compositionally biased region" description="Polar residues" evidence="1">
    <location>
        <begin position="82"/>
        <end position="97"/>
    </location>
</feature>
<organism evidence="2 3">
    <name type="scientific">Eutrema salsugineum</name>
    <name type="common">Saltwater cress</name>
    <name type="synonym">Sisymbrium salsugineum</name>
    <dbReference type="NCBI Taxonomy" id="72664"/>
    <lineage>
        <taxon>Eukaryota</taxon>
        <taxon>Viridiplantae</taxon>
        <taxon>Streptophyta</taxon>
        <taxon>Embryophyta</taxon>
        <taxon>Tracheophyta</taxon>
        <taxon>Spermatophyta</taxon>
        <taxon>Magnoliopsida</taxon>
        <taxon>eudicotyledons</taxon>
        <taxon>Gunneridae</taxon>
        <taxon>Pentapetalae</taxon>
        <taxon>rosids</taxon>
        <taxon>malvids</taxon>
        <taxon>Brassicales</taxon>
        <taxon>Brassicaceae</taxon>
        <taxon>Eutremeae</taxon>
        <taxon>Eutrema</taxon>
    </lineage>
</organism>
<dbReference type="KEGG" id="eus:EUTSA_v10028840mg"/>
<dbReference type="OMA" id="MMESEDK"/>
<proteinExistence type="predicted"/>
<dbReference type="OrthoDB" id="1927437at2759"/>
<dbReference type="AlphaFoldDB" id="V4KIL9"/>
<feature type="region of interest" description="Disordered" evidence="1">
    <location>
        <begin position="230"/>
        <end position="303"/>
    </location>
</feature>
<keyword evidence="3" id="KW-1185">Reference proteome</keyword>
<gene>
    <name evidence="2" type="ORF">EUTSA_v10028840mg</name>
</gene>
<evidence type="ECO:0000313" key="2">
    <source>
        <dbReference type="EMBL" id="ESQ37685.1"/>
    </source>
</evidence>
<feature type="compositionally biased region" description="Basic and acidic residues" evidence="1">
    <location>
        <begin position="260"/>
        <end position="275"/>
    </location>
</feature>
<evidence type="ECO:0000256" key="1">
    <source>
        <dbReference type="SAM" id="MobiDB-lite"/>
    </source>
</evidence>
<dbReference type="Gramene" id="ESQ37685">
    <property type="protein sequence ID" value="ESQ37685"/>
    <property type="gene ID" value="EUTSA_v10028840mg"/>
</dbReference>
<reference evidence="2 3" key="1">
    <citation type="journal article" date="2013" name="Front. Plant Sci.">
        <title>The Reference Genome of the Halophytic Plant Eutrema salsugineum.</title>
        <authorList>
            <person name="Yang R."/>
            <person name="Jarvis D.E."/>
            <person name="Chen H."/>
            <person name="Beilstein M.A."/>
            <person name="Grimwood J."/>
            <person name="Jenkins J."/>
            <person name="Shu S."/>
            <person name="Prochnik S."/>
            <person name="Xin M."/>
            <person name="Ma C."/>
            <person name="Schmutz J."/>
            <person name="Wing R.A."/>
            <person name="Mitchell-Olds T."/>
            <person name="Schumaker K.S."/>
            <person name="Wang X."/>
        </authorList>
    </citation>
    <scope>NUCLEOTIDE SEQUENCE [LARGE SCALE GENOMIC DNA]</scope>
</reference>
<dbReference type="PANTHER" id="PTHR34680">
    <property type="entry name" value="EXPRESSED PROTEIN"/>
    <property type="match status" value="1"/>
</dbReference>
<dbReference type="GO" id="GO:0009793">
    <property type="term" value="P:embryo development ending in seed dormancy"/>
    <property type="evidence" value="ECO:0007669"/>
    <property type="project" value="EnsemblPlants"/>
</dbReference>
<dbReference type="GO" id="GO:0009561">
    <property type="term" value="P:megagametogenesis"/>
    <property type="evidence" value="ECO:0007669"/>
    <property type="project" value="EnsemblPlants"/>
</dbReference>
<dbReference type="PANTHER" id="PTHR34680:SF3">
    <property type="entry name" value="EXPRESSED PROTEIN"/>
    <property type="match status" value="1"/>
</dbReference>
<protein>
    <recommendedName>
        <fullName evidence="4">WRC domain-containing protein</fullName>
    </recommendedName>
</protein>
<feature type="region of interest" description="Disordered" evidence="1">
    <location>
        <begin position="123"/>
        <end position="188"/>
    </location>
</feature>
<evidence type="ECO:0008006" key="4">
    <source>
        <dbReference type="Google" id="ProtNLM"/>
    </source>
</evidence>
<sequence>MRIRKNTKLSSMLLATAGYGGERPETYVCHLNQSPWDVIPLTSSDDGDDAAELFNLIDSSWFLPSPSSSSPPLIHQFDGEDSSNGNVSLGDSNGASERLNSSFEYNRSLVSVERLNLVAAEDYDERSPDVEDPMDRSDNSDHKSKAVEPNSRVKTSGDDEQVTTVSMPAPPKRGRPRGTAKKAPAASNAASTNPYEFYYYSGFGPRWGRKRSGSGDEKNVIIDCKKSCEDNMSKKSSSSGEDCDKTAAFGDGSSSFDGFEYMREADYDGDSDHGKKKEKTMMMVKKTKRTRKPVKERSLKSLM</sequence>
<dbReference type="eggNOG" id="ENOG502S07X">
    <property type="taxonomic scope" value="Eukaryota"/>
</dbReference>
<dbReference type="EMBL" id="KI517537">
    <property type="protein sequence ID" value="ESQ37685.1"/>
    <property type="molecule type" value="Genomic_DNA"/>
</dbReference>
<feature type="compositionally biased region" description="Basic and acidic residues" evidence="1">
    <location>
        <begin position="293"/>
        <end position="303"/>
    </location>
</feature>
<accession>V4KIL9</accession>
<dbReference type="STRING" id="72664.V4KIL9"/>
<evidence type="ECO:0000313" key="3">
    <source>
        <dbReference type="Proteomes" id="UP000030689"/>
    </source>
</evidence>
<name>V4KIL9_EUTSA</name>
<dbReference type="Proteomes" id="UP000030689">
    <property type="component" value="Unassembled WGS sequence"/>
</dbReference>
<feature type="region of interest" description="Disordered" evidence="1">
    <location>
        <begin position="68"/>
        <end position="97"/>
    </location>
</feature>
<feature type="compositionally biased region" description="Basic and acidic residues" evidence="1">
    <location>
        <begin position="125"/>
        <end position="146"/>
    </location>
</feature>